<accession>A0A7W6BTX1</accession>
<evidence type="ECO:0000256" key="1">
    <source>
        <dbReference type="SAM" id="SignalP"/>
    </source>
</evidence>
<protein>
    <submittedName>
        <fullName evidence="2">Uncharacterized protein</fullName>
    </submittedName>
</protein>
<sequence length="112" mass="12227">MDRRTLITAAALAPVAIAAPAVAGTGSPAFQMALSNYMEAFGAIGAMTSDTSEEEEDRLNEIYLARFQEMNEATPTTPREFVQKFHMLWMDGGYPQPETIAKMLADAKRIAP</sequence>
<dbReference type="RefSeq" id="WP_188073960.1">
    <property type="nucleotide sequence ID" value="NZ_BSPS01000092.1"/>
</dbReference>
<proteinExistence type="predicted"/>
<name>A0A7W6BTX1_9SPHN</name>
<keyword evidence="3" id="KW-1185">Reference proteome</keyword>
<evidence type="ECO:0000313" key="3">
    <source>
        <dbReference type="Proteomes" id="UP000571950"/>
    </source>
</evidence>
<feature type="signal peptide" evidence="1">
    <location>
        <begin position="1"/>
        <end position="23"/>
    </location>
</feature>
<dbReference type="EMBL" id="JACIDT010000033">
    <property type="protein sequence ID" value="MBB3928748.1"/>
    <property type="molecule type" value="Genomic_DNA"/>
</dbReference>
<comment type="caution">
    <text evidence="2">The sequence shown here is derived from an EMBL/GenBank/DDBJ whole genome shotgun (WGS) entry which is preliminary data.</text>
</comment>
<keyword evidence="1" id="KW-0732">Signal</keyword>
<dbReference type="AlphaFoldDB" id="A0A7W6BTX1"/>
<reference evidence="2 3" key="1">
    <citation type="submission" date="2020-08" db="EMBL/GenBank/DDBJ databases">
        <title>Genomic Encyclopedia of Type Strains, Phase IV (KMG-IV): sequencing the most valuable type-strain genomes for metagenomic binning, comparative biology and taxonomic classification.</title>
        <authorList>
            <person name="Goeker M."/>
        </authorList>
    </citation>
    <scope>NUCLEOTIDE SEQUENCE [LARGE SCALE GENOMIC DNA]</scope>
    <source>
        <strain evidence="2 3">DSM 26189</strain>
    </source>
</reference>
<evidence type="ECO:0000313" key="2">
    <source>
        <dbReference type="EMBL" id="MBB3928748.1"/>
    </source>
</evidence>
<dbReference type="Proteomes" id="UP000571950">
    <property type="component" value="Unassembled WGS sequence"/>
</dbReference>
<gene>
    <name evidence="2" type="ORF">GGR43_004493</name>
</gene>
<feature type="chain" id="PRO_5030803369" evidence="1">
    <location>
        <begin position="24"/>
        <end position="112"/>
    </location>
</feature>
<organism evidence="2 3">
    <name type="scientific">Sphingobium jiangsuense</name>
    <dbReference type="NCBI Taxonomy" id="870476"/>
    <lineage>
        <taxon>Bacteria</taxon>
        <taxon>Pseudomonadati</taxon>
        <taxon>Pseudomonadota</taxon>
        <taxon>Alphaproteobacteria</taxon>
        <taxon>Sphingomonadales</taxon>
        <taxon>Sphingomonadaceae</taxon>
        <taxon>Sphingobium</taxon>
    </lineage>
</organism>